<dbReference type="GO" id="GO:0005783">
    <property type="term" value="C:endoplasmic reticulum"/>
    <property type="evidence" value="ECO:0007669"/>
    <property type="project" value="TreeGrafter"/>
</dbReference>
<sequence length="370" mass="42967">MPNEALNPLLNARDRLFRVLFFKISLLYARTLSPSVRTLIEFGILTKAIVLFSILVYIHANFTSLPMKCLDNVQKTWPRDGILRIQISQNSTVFVTNGNTGYNDVHEGDMVKNYTQSDDMPLYENMSSNFTNQSNLDIFHSIPEDKPSLHFKHMRETLLHSYDSILDESYEDEYVMEYSLEFGFLRLSKTARSKLNIPVMVVKLDPDKEECFGDAFSRLLLKEFLGYDDVLMSSIKRLAEFEDNRGYLRNLVTGEHYRFVSSWMARSSYIVAFILMFTFTISISMLLRYCHHQIFVFIVNLLQMMDLNGIIAFPVAPLFTVILSLVGMEAIMSEFFNDATTSFYVILIVWVADQFEAICCHTRISKRFWL</sequence>
<reference evidence="1" key="1">
    <citation type="submission" date="2020-04" db="EMBL/GenBank/DDBJ databases">
        <authorList>
            <person name="Alioto T."/>
            <person name="Alioto T."/>
            <person name="Gomez Garrido J."/>
        </authorList>
    </citation>
    <scope>NUCLEOTIDE SEQUENCE</scope>
    <source>
        <strain evidence="1">A484AB</strain>
    </source>
</reference>
<accession>A0A6S7GA53</accession>
<keyword evidence="2" id="KW-1185">Reference proteome</keyword>
<dbReference type="InterPro" id="IPR019144">
    <property type="entry name" value="Membralin"/>
</dbReference>
<dbReference type="GO" id="GO:1904294">
    <property type="term" value="P:positive regulation of ERAD pathway"/>
    <property type="evidence" value="ECO:0007669"/>
    <property type="project" value="TreeGrafter"/>
</dbReference>
<dbReference type="AlphaFoldDB" id="A0A6S7GA53"/>
<gene>
    <name evidence="1" type="ORF">PACLA_8A010202</name>
</gene>
<dbReference type="PANTHER" id="PTHR21650:SF4">
    <property type="entry name" value="MEMBRALIN"/>
    <property type="match status" value="1"/>
</dbReference>
<protein>
    <submittedName>
        <fullName evidence="1">Uncharacterized protein</fullName>
    </submittedName>
</protein>
<dbReference type="GO" id="GO:0034976">
    <property type="term" value="P:response to endoplasmic reticulum stress"/>
    <property type="evidence" value="ECO:0007669"/>
    <property type="project" value="TreeGrafter"/>
</dbReference>
<comment type="caution">
    <text evidence="1">The sequence shown here is derived from an EMBL/GenBank/DDBJ whole genome shotgun (WGS) entry which is preliminary data.</text>
</comment>
<dbReference type="OrthoDB" id="6779347at2759"/>
<evidence type="ECO:0000313" key="1">
    <source>
        <dbReference type="EMBL" id="CAB3985157.1"/>
    </source>
</evidence>
<organism evidence="1 2">
    <name type="scientific">Paramuricea clavata</name>
    <name type="common">Red gorgonian</name>
    <name type="synonym">Violescent sea-whip</name>
    <dbReference type="NCBI Taxonomy" id="317549"/>
    <lineage>
        <taxon>Eukaryota</taxon>
        <taxon>Metazoa</taxon>
        <taxon>Cnidaria</taxon>
        <taxon>Anthozoa</taxon>
        <taxon>Octocorallia</taxon>
        <taxon>Malacalcyonacea</taxon>
        <taxon>Plexauridae</taxon>
        <taxon>Paramuricea</taxon>
    </lineage>
</organism>
<dbReference type="PANTHER" id="PTHR21650">
    <property type="entry name" value="MEMBRALIN/KINETOCHORE PROTEIN NUF2"/>
    <property type="match status" value="1"/>
</dbReference>
<evidence type="ECO:0000313" key="2">
    <source>
        <dbReference type="Proteomes" id="UP001152795"/>
    </source>
</evidence>
<proteinExistence type="predicted"/>
<dbReference type="Proteomes" id="UP001152795">
    <property type="component" value="Unassembled WGS sequence"/>
</dbReference>
<name>A0A6S7GA53_PARCT</name>
<feature type="non-terminal residue" evidence="1">
    <location>
        <position position="1"/>
    </location>
</feature>
<dbReference type="Pfam" id="PF09746">
    <property type="entry name" value="Membralin"/>
    <property type="match status" value="2"/>
</dbReference>
<dbReference type="EMBL" id="CACRXK020000835">
    <property type="protein sequence ID" value="CAB3985157.1"/>
    <property type="molecule type" value="Genomic_DNA"/>
</dbReference>